<dbReference type="PROSITE" id="PS51257">
    <property type="entry name" value="PROKAR_LIPOPROTEIN"/>
    <property type="match status" value="1"/>
</dbReference>
<organism evidence="1 2">
    <name type="scientific">Gracilimonas mengyeensis</name>
    <dbReference type="NCBI Taxonomy" id="1302730"/>
    <lineage>
        <taxon>Bacteria</taxon>
        <taxon>Pseudomonadati</taxon>
        <taxon>Balneolota</taxon>
        <taxon>Balneolia</taxon>
        <taxon>Balneolales</taxon>
        <taxon>Balneolaceae</taxon>
        <taxon>Gracilimonas</taxon>
    </lineage>
</organism>
<accession>A0A521EJ61</accession>
<dbReference type="AlphaFoldDB" id="A0A521EJ61"/>
<evidence type="ECO:0008006" key="3">
    <source>
        <dbReference type="Google" id="ProtNLM"/>
    </source>
</evidence>
<protein>
    <recommendedName>
        <fullName evidence="3">Fibronectin type-III domain-containing protein</fullName>
    </recommendedName>
</protein>
<dbReference type="OrthoDB" id="1466063at2"/>
<reference evidence="1 2" key="1">
    <citation type="submission" date="2017-05" db="EMBL/GenBank/DDBJ databases">
        <authorList>
            <person name="Varghese N."/>
            <person name="Submissions S."/>
        </authorList>
    </citation>
    <scope>NUCLEOTIDE SEQUENCE [LARGE SCALE GENOMIC DNA]</scope>
    <source>
        <strain evidence="1 2">DSM 21985</strain>
    </source>
</reference>
<name>A0A521EJ61_9BACT</name>
<dbReference type="Proteomes" id="UP000317557">
    <property type="component" value="Unassembled WGS sequence"/>
</dbReference>
<gene>
    <name evidence="1" type="ORF">SAMN06265219_11279</name>
</gene>
<dbReference type="EMBL" id="FXTP01000012">
    <property type="protein sequence ID" value="SMO83912.1"/>
    <property type="molecule type" value="Genomic_DNA"/>
</dbReference>
<keyword evidence="2" id="KW-1185">Reference proteome</keyword>
<dbReference type="RefSeq" id="WP_142455230.1">
    <property type="nucleotide sequence ID" value="NZ_FXTP01000012.1"/>
</dbReference>
<evidence type="ECO:0000313" key="2">
    <source>
        <dbReference type="Proteomes" id="UP000317557"/>
    </source>
</evidence>
<sequence>MYSSKYIIFFILAGVIFAGCDSGITGEKNENQPPKTYLTVQEINRPDDNRLSSQITISWWGDDPDGYIQGFEYAIGDTTEDNWGYTERTDSTFILPITPGQAFDDVLFKVRAVDNQGLKDPKGARVVFPIKNTPPTVQIVSTESVPDTTYSIASFGWVVSDPDGFINIDRTEIAFNDTNGTWTEIPLEENDEVFISLEIGEQSSQVYQGRSYRQTGISIEGINQNAENMFYVRTVDEAGAVSSVDTLRWFVKKQQSNILIIYDFAGAINKETIRYHKQKLAEIGLTNFDTWDISGGEFGTDGKVRLSENLPNVIDPVLQNTMVQWDHIYWISNSLNRNLTYAQEMLQQFFNAEGTLFINAPSSRISETDPLLNFLPIDSFTSYTGDDGRGDGPYIIRNSEITPVAAGSFPTLQITQSEINIYGFQVISAADALYQADIKMRTISGFEDYDAPNTIALKNPEENMIYFGIPLSNVDGYDNVTELLNQFINQELCFNGACQ</sequence>
<proteinExistence type="predicted"/>
<evidence type="ECO:0000313" key="1">
    <source>
        <dbReference type="EMBL" id="SMO83912.1"/>
    </source>
</evidence>